<dbReference type="Gene3D" id="3.40.50.720">
    <property type="entry name" value="NAD(P)-binding Rossmann-like Domain"/>
    <property type="match status" value="1"/>
</dbReference>
<feature type="domain" description="3-hydroxyisobutyrate dehydrogenase-like NAD-binding" evidence="4">
    <location>
        <begin position="164"/>
        <end position="280"/>
    </location>
</feature>
<dbReference type="PANTHER" id="PTHR43580">
    <property type="entry name" value="OXIDOREDUCTASE GLYR1-RELATED"/>
    <property type="match status" value="1"/>
</dbReference>
<sequence length="292" mass="29996">MRIGFIGLGGMGQGIAANILKAGHGVIAWNRSPAPVEALAAQGATPAEKPEDALQADAVFSMLANDAAVHEVGLDSVLLDRAAKGLVHVNMATVSIAFAREIAAAHARHGLGYVAAPVFGRPDAAAAGKLTIVAAGAPDALAKVEPILKAIGAKYAVVGSEPAQANLFKITGNFMIASAIETMGEAAALLKKGGVDPKVFFDVMTTANFSAPIYQIYGKIIGDEAYDKAGFKLSLGYKDAGLTLAAAKEMEASLPLASVVHDHFVEAMAKGWSEKDWASLALLAAHRAGLKG</sequence>
<dbReference type="PANTHER" id="PTHR43580:SF2">
    <property type="entry name" value="CYTOKINE-LIKE NUCLEAR FACTOR N-PAC"/>
    <property type="match status" value="1"/>
</dbReference>
<keyword evidence="2" id="KW-0520">NAD</keyword>
<dbReference type="InterPro" id="IPR006115">
    <property type="entry name" value="6PGDH_NADP-bd"/>
</dbReference>
<dbReference type="SUPFAM" id="SSF48179">
    <property type="entry name" value="6-phosphogluconate dehydrogenase C-terminal domain-like"/>
    <property type="match status" value="1"/>
</dbReference>
<dbReference type="InterPro" id="IPR029154">
    <property type="entry name" value="HIBADH-like_NADP-bd"/>
</dbReference>
<accession>A0ABN1F1I9</accession>
<evidence type="ECO:0000313" key="6">
    <source>
        <dbReference type="Proteomes" id="UP001499951"/>
    </source>
</evidence>
<evidence type="ECO:0000313" key="5">
    <source>
        <dbReference type="EMBL" id="GAA0579971.1"/>
    </source>
</evidence>
<dbReference type="Proteomes" id="UP001499951">
    <property type="component" value="Unassembled WGS sequence"/>
</dbReference>
<protein>
    <submittedName>
        <fullName evidence="5">NAD(P)-dependent oxidoreductase</fullName>
    </submittedName>
</protein>
<dbReference type="InterPro" id="IPR015815">
    <property type="entry name" value="HIBADH-related"/>
</dbReference>
<dbReference type="SUPFAM" id="SSF51735">
    <property type="entry name" value="NAD(P)-binding Rossmann-fold domains"/>
    <property type="match status" value="1"/>
</dbReference>
<dbReference type="InterPro" id="IPR008927">
    <property type="entry name" value="6-PGluconate_DH-like_C_sf"/>
</dbReference>
<evidence type="ECO:0000256" key="2">
    <source>
        <dbReference type="ARBA" id="ARBA00023027"/>
    </source>
</evidence>
<evidence type="ECO:0000256" key="1">
    <source>
        <dbReference type="ARBA" id="ARBA00023002"/>
    </source>
</evidence>
<dbReference type="Pfam" id="PF14833">
    <property type="entry name" value="NAD_binding_11"/>
    <property type="match status" value="1"/>
</dbReference>
<gene>
    <name evidence="5" type="ORF">GCM10008942_31070</name>
</gene>
<evidence type="ECO:0000259" key="3">
    <source>
        <dbReference type="Pfam" id="PF03446"/>
    </source>
</evidence>
<name>A0ABN1F1I9_9PROT</name>
<reference evidence="6" key="1">
    <citation type="journal article" date="2019" name="Int. J. Syst. Evol. Microbiol.">
        <title>The Global Catalogue of Microorganisms (GCM) 10K type strain sequencing project: providing services to taxonomists for standard genome sequencing and annotation.</title>
        <authorList>
            <consortium name="The Broad Institute Genomics Platform"/>
            <consortium name="The Broad Institute Genome Sequencing Center for Infectious Disease"/>
            <person name="Wu L."/>
            <person name="Ma J."/>
        </authorList>
    </citation>
    <scope>NUCLEOTIDE SEQUENCE [LARGE SCALE GENOMIC DNA]</scope>
    <source>
        <strain evidence="6">JCM 15089</strain>
    </source>
</reference>
<dbReference type="InterPro" id="IPR051265">
    <property type="entry name" value="HIBADH-related_NP60_sf"/>
</dbReference>
<evidence type="ECO:0000259" key="4">
    <source>
        <dbReference type="Pfam" id="PF14833"/>
    </source>
</evidence>
<dbReference type="Pfam" id="PF03446">
    <property type="entry name" value="NAD_binding_2"/>
    <property type="match status" value="1"/>
</dbReference>
<keyword evidence="6" id="KW-1185">Reference proteome</keyword>
<keyword evidence="1" id="KW-0560">Oxidoreductase</keyword>
<comment type="caution">
    <text evidence="5">The sequence shown here is derived from an EMBL/GenBank/DDBJ whole genome shotgun (WGS) entry which is preliminary data.</text>
</comment>
<organism evidence="5 6">
    <name type="scientific">Rhizomicrobium electricum</name>
    <dbReference type="NCBI Taxonomy" id="480070"/>
    <lineage>
        <taxon>Bacteria</taxon>
        <taxon>Pseudomonadati</taxon>
        <taxon>Pseudomonadota</taxon>
        <taxon>Alphaproteobacteria</taxon>
        <taxon>Micropepsales</taxon>
        <taxon>Micropepsaceae</taxon>
        <taxon>Rhizomicrobium</taxon>
    </lineage>
</organism>
<dbReference type="EMBL" id="BAAADD010000008">
    <property type="protein sequence ID" value="GAA0579971.1"/>
    <property type="molecule type" value="Genomic_DNA"/>
</dbReference>
<proteinExistence type="predicted"/>
<feature type="domain" description="6-phosphogluconate dehydrogenase NADP-binding" evidence="3">
    <location>
        <begin position="2"/>
        <end position="159"/>
    </location>
</feature>
<dbReference type="InterPro" id="IPR013328">
    <property type="entry name" value="6PGD_dom2"/>
</dbReference>
<dbReference type="PIRSF" id="PIRSF000103">
    <property type="entry name" value="HIBADH"/>
    <property type="match status" value="1"/>
</dbReference>
<dbReference type="Gene3D" id="1.10.1040.10">
    <property type="entry name" value="N-(1-d-carboxylethyl)-l-norvaline Dehydrogenase, domain 2"/>
    <property type="match status" value="1"/>
</dbReference>
<dbReference type="InterPro" id="IPR036291">
    <property type="entry name" value="NAD(P)-bd_dom_sf"/>
</dbReference>